<protein>
    <submittedName>
        <fullName evidence="1">Uncharacterized protein</fullName>
    </submittedName>
</protein>
<reference evidence="1" key="1">
    <citation type="journal article" date="2021" name="Proc. Natl. Acad. Sci. U.S.A.">
        <title>A Catalog of Tens of Thousands of Viruses from Human Metagenomes Reveals Hidden Associations with Chronic Diseases.</title>
        <authorList>
            <person name="Tisza M.J."/>
            <person name="Buck C.B."/>
        </authorList>
    </citation>
    <scope>NUCLEOTIDE SEQUENCE</scope>
    <source>
        <strain evidence="1">CtCIv11</strain>
    </source>
</reference>
<dbReference type="Pfam" id="PF18780">
    <property type="entry name" value="HNH_repeat"/>
    <property type="match status" value="2"/>
</dbReference>
<dbReference type="EMBL" id="BK032513">
    <property type="protein sequence ID" value="DAF45102.1"/>
    <property type="molecule type" value="Genomic_DNA"/>
</dbReference>
<proteinExistence type="predicted"/>
<organism evidence="1">
    <name type="scientific">Siphoviridae sp. ctCIv11</name>
    <dbReference type="NCBI Taxonomy" id="2827806"/>
    <lineage>
        <taxon>Viruses</taxon>
        <taxon>Duplodnaviria</taxon>
        <taxon>Heunggongvirae</taxon>
        <taxon>Uroviricota</taxon>
        <taxon>Caudoviricetes</taxon>
    </lineage>
</organism>
<name>A0A8S5S295_9CAUD</name>
<sequence>MRRNKVDEKIWYDEVEKYKSACKQLEKTITCTMLKYGFMGLKCWSWYSGNAPDDLNISTFSDFLKYLGEEAYYRERPTKEQVCEYVIKLREQLGRNIKLSDFENNKQVKKSDILYYFGSFNKMNKELGFEETGTYRGHSYSKEELIEAVKNFVSENGFIPSAKFIDTHGKEYGMPNRKTYNNKFGSWKNVLHECGFDEKEYAKNYVLNENDDYVLKHDNAEFLQNIIFEYIEKYNKIPGIRDINKYYGTELKNYFKKYFGGYNNCLESLGLKINQKAEYKESELDKAFMDFVNEYDRVPTIQDFNKTGRPSFWVYQQRFGSWAETCIHYGFKPNCRRPEFYMDDGERCDSSCEYDISTWLKSKGIKYDRDIPYVDFTTNYKGKMNCDYRFTLADGTVWYVEMAGFINTYDFSKLRSREEQIYFFKIRYKEKLFKENHLNYKIIKRDDLKTKTMEEIFDFLNIENVA</sequence>
<dbReference type="InterPro" id="IPR041025">
    <property type="entry name" value="HNH_repeat"/>
</dbReference>
<evidence type="ECO:0000313" key="1">
    <source>
        <dbReference type="EMBL" id="DAF45102.1"/>
    </source>
</evidence>
<accession>A0A8S5S295</accession>